<evidence type="ECO:0000313" key="1">
    <source>
        <dbReference type="EMBL" id="MCW3483077.1"/>
    </source>
</evidence>
<dbReference type="InterPro" id="IPR014347">
    <property type="entry name" value="Tautomerase/MIF_sf"/>
</dbReference>
<comment type="caution">
    <text evidence="1">The sequence shown here is derived from an EMBL/GenBank/DDBJ whole genome shotgun (WGS) entry which is preliminary data.</text>
</comment>
<protein>
    <submittedName>
        <fullName evidence="1">Tautomerase family protein</fullName>
    </submittedName>
</protein>
<dbReference type="EMBL" id="JAPDNS010000001">
    <property type="protein sequence ID" value="MCW3483077.1"/>
    <property type="molecule type" value="Genomic_DNA"/>
</dbReference>
<dbReference type="InterPro" id="IPR037479">
    <property type="entry name" value="Tauto_MSAD"/>
</dbReference>
<evidence type="ECO:0000313" key="2">
    <source>
        <dbReference type="Proteomes" id="UP001207742"/>
    </source>
</evidence>
<accession>A0ABT3IGH5</accession>
<organism evidence="1 2">
    <name type="scientific">Chitinophaga nivalis</name>
    <dbReference type="NCBI Taxonomy" id="2991709"/>
    <lineage>
        <taxon>Bacteria</taxon>
        <taxon>Pseudomonadati</taxon>
        <taxon>Bacteroidota</taxon>
        <taxon>Chitinophagia</taxon>
        <taxon>Chitinophagales</taxon>
        <taxon>Chitinophagaceae</taxon>
        <taxon>Chitinophaga</taxon>
    </lineage>
</organism>
<keyword evidence="2" id="KW-1185">Reference proteome</keyword>
<dbReference type="Gene3D" id="3.30.429.10">
    <property type="entry name" value="Macrophage Migration Inhibitory Factor"/>
    <property type="match status" value="1"/>
</dbReference>
<dbReference type="RefSeq" id="WP_264728044.1">
    <property type="nucleotide sequence ID" value="NZ_JAPDNR010000001.1"/>
</dbReference>
<name>A0ABT3IGH5_9BACT</name>
<gene>
    <name evidence="1" type="ORF">OL497_04195</name>
</gene>
<dbReference type="PANTHER" id="PTHR38460:SF1">
    <property type="entry name" value="TAUTOMERASE YOLI-RELATED"/>
    <property type="match status" value="1"/>
</dbReference>
<dbReference type="Proteomes" id="UP001207742">
    <property type="component" value="Unassembled WGS sequence"/>
</dbReference>
<dbReference type="SUPFAM" id="SSF55331">
    <property type="entry name" value="Tautomerase/MIF"/>
    <property type="match status" value="1"/>
</dbReference>
<dbReference type="Pfam" id="PF14552">
    <property type="entry name" value="Tautomerase_2"/>
    <property type="match status" value="1"/>
</dbReference>
<sequence length="127" mass="14036">MPFIQIYLGDHLTEKNKTDISSAVHNSLVAVFKIPVDDYFHVIHTLPPGSIRYPASYMNVPHSHQQVYIRITARDGRTVAMKKELYQQIAAGIAASTPVPASDVFIVLVETAAENWSFGNGLAQMVP</sequence>
<reference evidence="1 2" key="1">
    <citation type="submission" date="2022-10" db="EMBL/GenBank/DDBJ databases">
        <title>Chitinophaga nivalis PC15 sp. nov., isolated from Pyeongchang county, South Korea.</title>
        <authorList>
            <person name="Trinh H.N."/>
        </authorList>
    </citation>
    <scope>NUCLEOTIDE SEQUENCE [LARGE SCALE GENOMIC DNA]</scope>
    <source>
        <strain evidence="1 2">PC14</strain>
    </source>
</reference>
<dbReference type="PANTHER" id="PTHR38460">
    <property type="entry name" value="TAUTOMERASE YOLI-RELATED"/>
    <property type="match status" value="1"/>
</dbReference>
<proteinExistence type="predicted"/>